<proteinExistence type="predicted"/>
<evidence type="ECO:0000313" key="3">
    <source>
        <dbReference type="Proteomes" id="UP000038045"/>
    </source>
</evidence>
<dbReference type="GO" id="GO:0030992">
    <property type="term" value="C:intraciliary transport particle B"/>
    <property type="evidence" value="ECO:0007669"/>
    <property type="project" value="InterPro"/>
</dbReference>
<feature type="compositionally biased region" description="Polar residues" evidence="2">
    <location>
        <begin position="96"/>
        <end position="115"/>
    </location>
</feature>
<dbReference type="InterPro" id="IPR029602">
    <property type="entry name" value="IFT74"/>
</dbReference>
<sequence length="609" mass="70482">MQRPPSSSNRPTTSKGRPKTAGLNNTRPSTRRMWRNDESGGGGKGSNYSETNGNIRTSLSRSQRIESRSGIMDGPPKTGSKIIGGRPLTGARLPTGSVQNRPMTKQGLSSVIPQSRLGTGMRSRLVYDKSYYKSLLSSKLNMIENELENLKIELEKGEIDRQQVLIYEQKAEDQANEIRQLQAKLHEYNIIIDKINTNSELDEISIDLNEVQEANEKLAEELDKIYKEHREKEMEIKSIEDKINMRKDEYKQQLAALDPNLREKHQYLIKEVELQKDNIKEANLLINTLDKRRENIDEALINAPMKQQALALNERIIELKNKKKKLVDEVNTNESPEDLRDRLLQQVTKNNEEIAIMEKQIEEVTEDINEIHEEIQEFENNFEALAGDKSEKYREMKLMEKQIDEFFESYVEELSNNSKIIDEREKEIVELLEIMSQNMEEDITSEVKMSNDNIENPETLADIHLNLQETLLQAADKVWELEQQLETSDKEYNEIKLESGINDENDDENNDITLFQNKINAAKESLYEKEQTLENLVIENKNLLRQLQASPIFTKIQQLEEGNISKTKEIENLKEKVEKLKLSKDYETIKNECLEKCKILNSRLIGVSK</sequence>
<dbReference type="STRING" id="131310.A0A0N4ZFX8"/>
<feature type="coiled-coil region" evidence="1">
    <location>
        <begin position="478"/>
        <end position="583"/>
    </location>
</feature>
<feature type="coiled-coil region" evidence="1">
    <location>
        <begin position="272"/>
        <end position="388"/>
    </location>
</feature>
<evidence type="ECO:0000313" key="4">
    <source>
        <dbReference type="WBParaSite" id="PTRK_0000665600.1"/>
    </source>
</evidence>
<keyword evidence="1" id="KW-0175">Coiled coil</keyword>
<feature type="coiled-coil region" evidence="1">
    <location>
        <begin position="133"/>
        <end position="242"/>
    </location>
</feature>
<feature type="compositionally biased region" description="Low complexity" evidence="2">
    <location>
        <begin position="1"/>
        <end position="14"/>
    </location>
</feature>
<dbReference type="GO" id="GO:0035735">
    <property type="term" value="P:intraciliary transport involved in cilium assembly"/>
    <property type="evidence" value="ECO:0007669"/>
    <property type="project" value="TreeGrafter"/>
</dbReference>
<dbReference type="PANTHER" id="PTHR31432">
    <property type="entry name" value="INTRAFLAGELLAR TRANSPORT PROTEIN 74 HOMOLOG"/>
    <property type="match status" value="1"/>
</dbReference>
<feature type="region of interest" description="Disordered" evidence="2">
    <location>
        <begin position="1"/>
        <end position="115"/>
    </location>
</feature>
<dbReference type="WBParaSite" id="PTRK_0000665600.1">
    <property type="protein sequence ID" value="PTRK_0000665600.1"/>
    <property type="gene ID" value="PTRK_0000665600"/>
</dbReference>
<evidence type="ECO:0000256" key="1">
    <source>
        <dbReference type="SAM" id="Coils"/>
    </source>
</evidence>
<dbReference type="GO" id="GO:0005929">
    <property type="term" value="C:cilium"/>
    <property type="evidence" value="ECO:0007669"/>
    <property type="project" value="TreeGrafter"/>
</dbReference>
<keyword evidence="3" id="KW-1185">Reference proteome</keyword>
<evidence type="ECO:0000256" key="2">
    <source>
        <dbReference type="SAM" id="MobiDB-lite"/>
    </source>
</evidence>
<reference evidence="4" key="1">
    <citation type="submission" date="2017-02" db="UniProtKB">
        <authorList>
            <consortium name="WormBaseParasite"/>
        </authorList>
    </citation>
    <scope>IDENTIFICATION</scope>
</reference>
<dbReference type="PANTHER" id="PTHR31432:SF0">
    <property type="entry name" value="INTRAFLAGELLAR TRANSPORT PROTEIN 74 HOMOLOG"/>
    <property type="match status" value="1"/>
</dbReference>
<dbReference type="GO" id="GO:0048487">
    <property type="term" value="F:beta-tubulin binding"/>
    <property type="evidence" value="ECO:0007669"/>
    <property type="project" value="InterPro"/>
</dbReference>
<accession>A0A0N4ZFX8</accession>
<feature type="compositionally biased region" description="Polar residues" evidence="2">
    <location>
        <begin position="46"/>
        <end position="62"/>
    </location>
</feature>
<dbReference type="AlphaFoldDB" id="A0A0N4ZFX8"/>
<protein>
    <submittedName>
        <fullName evidence="4">Intraflagellar transport protein 74 homolog</fullName>
    </submittedName>
</protein>
<name>A0A0N4ZFX8_PARTI</name>
<dbReference type="Proteomes" id="UP000038045">
    <property type="component" value="Unplaced"/>
</dbReference>
<organism evidence="3 4">
    <name type="scientific">Parastrongyloides trichosuri</name>
    <name type="common">Possum-specific nematode worm</name>
    <dbReference type="NCBI Taxonomy" id="131310"/>
    <lineage>
        <taxon>Eukaryota</taxon>
        <taxon>Metazoa</taxon>
        <taxon>Ecdysozoa</taxon>
        <taxon>Nematoda</taxon>
        <taxon>Chromadorea</taxon>
        <taxon>Rhabditida</taxon>
        <taxon>Tylenchina</taxon>
        <taxon>Panagrolaimomorpha</taxon>
        <taxon>Strongyloidoidea</taxon>
        <taxon>Strongyloididae</taxon>
        <taxon>Parastrongyloides</taxon>
    </lineage>
</organism>